<reference evidence="2" key="1">
    <citation type="journal article" date="2014" name="Science">
        <title>Ancient hybridizations among the ancestral genomes of bread wheat.</title>
        <authorList>
            <consortium name="International Wheat Genome Sequencing Consortium,"/>
            <person name="Marcussen T."/>
            <person name="Sandve S.R."/>
            <person name="Heier L."/>
            <person name="Spannagl M."/>
            <person name="Pfeifer M."/>
            <person name="Jakobsen K.S."/>
            <person name="Wulff B.B."/>
            <person name="Steuernagel B."/>
            <person name="Mayer K.F."/>
            <person name="Olsen O.A."/>
        </authorList>
    </citation>
    <scope>NUCLEOTIDE SEQUENCE [LARGE SCALE GENOMIC DNA]</scope>
    <source>
        <strain evidence="2">cv. AL8/78</strain>
    </source>
</reference>
<dbReference type="EnsemblPlants" id="AET1Gv20306600.15">
    <property type="protein sequence ID" value="AET1Gv20306600.15"/>
    <property type="gene ID" value="AET1Gv20306600"/>
</dbReference>
<evidence type="ECO:0000313" key="2">
    <source>
        <dbReference type="Proteomes" id="UP000015105"/>
    </source>
</evidence>
<proteinExistence type="predicted"/>
<evidence type="ECO:0000313" key="1">
    <source>
        <dbReference type="EnsemblPlants" id="AET1Gv20306600.12"/>
    </source>
</evidence>
<dbReference type="Gramene" id="AET1Gv20306600.3">
    <property type="protein sequence ID" value="AET1Gv20306600.3"/>
    <property type="gene ID" value="AET1Gv20306600"/>
</dbReference>
<protein>
    <submittedName>
        <fullName evidence="1">Uncharacterized protein</fullName>
    </submittedName>
</protein>
<sequence>MCVPAKKSNSGPILLHLDSLGMHPTLEELMTAVVIFQIQQCILGTGSWSRLCSRIHTWPLNTLAGIRLFLTLKQFERMMVLERPSCCRLCDGSVVAFVDLLVRYLQVLVGLPVI</sequence>
<dbReference type="AlphaFoldDB" id="A0A452Y614"/>
<dbReference type="Gramene" id="AET1Gv20306600.12">
    <property type="protein sequence ID" value="AET1Gv20306600.12"/>
    <property type="gene ID" value="AET1Gv20306600"/>
</dbReference>
<reference evidence="1" key="3">
    <citation type="journal article" date="2017" name="Nature">
        <title>Genome sequence of the progenitor of the wheat D genome Aegilops tauschii.</title>
        <authorList>
            <person name="Luo M.C."/>
            <person name="Gu Y.Q."/>
            <person name="Puiu D."/>
            <person name="Wang H."/>
            <person name="Twardziok S.O."/>
            <person name="Deal K.R."/>
            <person name="Huo N."/>
            <person name="Zhu T."/>
            <person name="Wang L."/>
            <person name="Wang Y."/>
            <person name="McGuire P.E."/>
            <person name="Liu S."/>
            <person name="Long H."/>
            <person name="Ramasamy R.K."/>
            <person name="Rodriguez J.C."/>
            <person name="Van S.L."/>
            <person name="Yuan L."/>
            <person name="Wang Z."/>
            <person name="Xia Z."/>
            <person name="Xiao L."/>
            <person name="Anderson O.D."/>
            <person name="Ouyang S."/>
            <person name="Liang Y."/>
            <person name="Zimin A.V."/>
            <person name="Pertea G."/>
            <person name="Qi P."/>
            <person name="Bennetzen J.L."/>
            <person name="Dai X."/>
            <person name="Dawson M.W."/>
            <person name="Muller H.G."/>
            <person name="Kugler K."/>
            <person name="Rivarola-Duarte L."/>
            <person name="Spannagl M."/>
            <person name="Mayer K.F.X."/>
            <person name="Lu F.H."/>
            <person name="Bevan M.W."/>
            <person name="Leroy P."/>
            <person name="Li P."/>
            <person name="You F.M."/>
            <person name="Sun Q."/>
            <person name="Liu Z."/>
            <person name="Lyons E."/>
            <person name="Wicker T."/>
            <person name="Salzberg S.L."/>
            <person name="Devos K.M."/>
            <person name="Dvorak J."/>
        </authorList>
    </citation>
    <scope>NUCLEOTIDE SEQUENCE [LARGE SCALE GENOMIC DNA]</scope>
    <source>
        <strain evidence="1">cv. AL8/78</strain>
    </source>
</reference>
<keyword evidence="2" id="KW-1185">Reference proteome</keyword>
<dbReference type="EnsemblPlants" id="AET1Gv20306600.12">
    <property type="protein sequence ID" value="AET1Gv20306600.12"/>
    <property type="gene ID" value="AET1Gv20306600"/>
</dbReference>
<reference evidence="1" key="5">
    <citation type="journal article" date="2021" name="G3 (Bethesda)">
        <title>Aegilops tauschii genome assembly Aet v5.0 features greater sequence contiguity and improved annotation.</title>
        <authorList>
            <person name="Wang L."/>
            <person name="Zhu T."/>
            <person name="Rodriguez J.C."/>
            <person name="Deal K.R."/>
            <person name="Dubcovsky J."/>
            <person name="McGuire P.E."/>
            <person name="Lux T."/>
            <person name="Spannagl M."/>
            <person name="Mayer K.F.X."/>
            <person name="Baldrich P."/>
            <person name="Meyers B.C."/>
            <person name="Huo N."/>
            <person name="Gu Y.Q."/>
            <person name="Zhou H."/>
            <person name="Devos K.M."/>
            <person name="Bennetzen J.L."/>
            <person name="Unver T."/>
            <person name="Budak H."/>
            <person name="Gulick P.J."/>
            <person name="Galiba G."/>
            <person name="Kalapos B."/>
            <person name="Nelson D.R."/>
            <person name="Li P."/>
            <person name="You F.M."/>
            <person name="Luo M.C."/>
            <person name="Dvorak J."/>
        </authorList>
    </citation>
    <scope>NUCLEOTIDE SEQUENCE [LARGE SCALE GENOMIC DNA]</scope>
    <source>
        <strain evidence="1">cv. AL8/78</strain>
    </source>
</reference>
<accession>A0A452Y614</accession>
<dbReference type="EnsemblPlants" id="AET1Gv20306600.3">
    <property type="protein sequence ID" value="AET1Gv20306600.3"/>
    <property type="gene ID" value="AET1Gv20306600"/>
</dbReference>
<dbReference type="Gramene" id="AET1Gv20306600.6">
    <property type="protein sequence ID" value="AET1Gv20306600.6"/>
    <property type="gene ID" value="AET1Gv20306600"/>
</dbReference>
<name>A0A452Y614_AEGTS</name>
<dbReference type="Gramene" id="AET1Gv20306600.15">
    <property type="protein sequence ID" value="AET1Gv20306600.15"/>
    <property type="gene ID" value="AET1Gv20306600"/>
</dbReference>
<dbReference type="EnsemblPlants" id="AET1Gv20306600.6">
    <property type="protein sequence ID" value="AET1Gv20306600.6"/>
    <property type="gene ID" value="AET1Gv20306600"/>
</dbReference>
<reference evidence="1" key="4">
    <citation type="submission" date="2019-03" db="UniProtKB">
        <authorList>
            <consortium name="EnsemblPlants"/>
        </authorList>
    </citation>
    <scope>IDENTIFICATION</scope>
</reference>
<dbReference type="Proteomes" id="UP000015105">
    <property type="component" value="Chromosome 1D"/>
</dbReference>
<organism evidence="1 2">
    <name type="scientific">Aegilops tauschii subsp. strangulata</name>
    <name type="common">Goatgrass</name>
    <dbReference type="NCBI Taxonomy" id="200361"/>
    <lineage>
        <taxon>Eukaryota</taxon>
        <taxon>Viridiplantae</taxon>
        <taxon>Streptophyta</taxon>
        <taxon>Embryophyta</taxon>
        <taxon>Tracheophyta</taxon>
        <taxon>Spermatophyta</taxon>
        <taxon>Magnoliopsida</taxon>
        <taxon>Liliopsida</taxon>
        <taxon>Poales</taxon>
        <taxon>Poaceae</taxon>
        <taxon>BOP clade</taxon>
        <taxon>Pooideae</taxon>
        <taxon>Triticodae</taxon>
        <taxon>Triticeae</taxon>
        <taxon>Triticinae</taxon>
        <taxon>Aegilops</taxon>
    </lineage>
</organism>
<dbReference type="EnsemblPlants" id="AET1Gv20306600.5">
    <property type="protein sequence ID" value="AET1Gv20306600.5"/>
    <property type="gene ID" value="AET1Gv20306600"/>
</dbReference>
<reference evidence="2" key="2">
    <citation type="journal article" date="2017" name="Nat. Plants">
        <title>The Aegilops tauschii genome reveals multiple impacts of transposons.</title>
        <authorList>
            <person name="Zhao G."/>
            <person name="Zou C."/>
            <person name="Li K."/>
            <person name="Wang K."/>
            <person name="Li T."/>
            <person name="Gao L."/>
            <person name="Zhang X."/>
            <person name="Wang H."/>
            <person name="Yang Z."/>
            <person name="Liu X."/>
            <person name="Jiang W."/>
            <person name="Mao L."/>
            <person name="Kong X."/>
            <person name="Jiao Y."/>
            <person name="Jia J."/>
        </authorList>
    </citation>
    <scope>NUCLEOTIDE SEQUENCE [LARGE SCALE GENOMIC DNA]</scope>
    <source>
        <strain evidence="2">cv. AL8/78</strain>
    </source>
</reference>
<dbReference type="Gramene" id="AET1Gv20306600.5">
    <property type="protein sequence ID" value="AET1Gv20306600.5"/>
    <property type="gene ID" value="AET1Gv20306600"/>
</dbReference>